<sequence length="51" mass="6065">MNPRAATRKHTARATGDGRRETLMAFHGFRWLRWRRCTVLPIDAAGKRWER</sequence>
<dbReference type="AlphaFoldDB" id="U4KU15"/>
<reference evidence="1 2" key="1">
    <citation type="journal article" date="2013" name="PLoS Genet.">
        <title>The genome and development-dependent transcriptomes of Pyronema confluens: a window into fungal evolution.</title>
        <authorList>
            <person name="Traeger S."/>
            <person name="Altegoer F."/>
            <person name="Freitag M."/>
            <person name="Gabaldon T."/>
            <person name="Kempken F."/>
            <person name="Kumar A."/>
            <person name="Marcet-Houben M."/>
            <person name="Poggeler S."/>
            <person name="Stajich J.E."/>
            <person name="Nowrousian M."/>
        </authorList>
    </citation>
    <scope>NUCLEOTIDE SEQUENCE [LARGE SCALE GENOMIC DNA]</scope>
    <source>
        <strain evidence="2">CBS 100304</strain>
        <tissue evidence="1">Vegetative mycelium</tissue>
    </source>
</reference>
<dbReference type="EMBL" id="HF935199">
    <property type="protein sequence ID" value="CCX04352.1"/>
    <property type="molecule type" value="Genomic_DNA"/>
</dbReference>
<organism evidence="1 2">
    <name type="scientific">Pyronema omphalodes (strain CBS 100304)</name>
    <name type="common">Pyronema confluens</name>
    <dbReference type="NCBI Taxonomy" id="1076935"/>
    <lineage>
        <taxon>Eukaryota</taxon>
        <taxon>Fungi</taxon>
        <taxon>Dikarya</taxon>
        <taxon>Ascomycota</taxon>
        <taxon>Pezizomycotina</taxon>
        <taxon>Pezizomycetes</taxon>
        <taxon>Pezizales</taxon>
        <taxon>Pyronemataceae</taxon>
        <taxon>Pyronema</taxon>
    </lineage>
</organism>
<protein>
    <submittedName>
        <fullName evidence="1">Uncharacterized protein</fullName>
    </submittedName>
</protein>
<dbReference type="Proteomes" id="UP000018144">
    <property type="component" value="Unassembled WGS sequence"/>
</dbReference>
<keyword evidence="2" id="KW-1185">Reference proteome</keyword>
<gene>
    <name evidence="1" type="ORF">PCON_01900</name>
</gene>
<accession>U4KU15</accession>
<evidence type="ECO:0000313" key="1">
    <source>
        <dbReference type="EMBL" id="CCX04352.1"/>
    </source>
</evidence>
<proteinExistence type="predicted"/>
<name>U4KU15_PYROM</name>
<evidence type="ECO:0000313" key="2">
    <source>
        <dbReference type="Proteomes" id="UP000018144"/>
    </source>
</evidence>